<name>A0A8D9FVL5_BACVE</name>
<reference evidence="1" key="1">
    <citation type="submission" date="2021-07" db="EMBL/GenBank/DDBJ databases">
        <authorList>
            <person name="Abdelhamid G A."/>
        </authorList>
    </citation>
    <scope>NUCLEOTIDE SEQUENCE</scope>
</reference>
<organism evidence="1">
    <name type="scientific">Bacillus velezensis</name>
    <dbReference type="NCBI Taxonomy" id="492670"/>
    <lineage>
        <taxon>Bacteria</taxon>
        <taxon>Bacillati</taxon>
        <taxon>Bacillota</taxon>
        <taxon>Bacilli</taxon>
        <taxon>Bacillales</taxon>
        <taxon>Bacillaceae</taxon>
        <taxon>Bacillus</taxon>
        <taxon>Bacillus amyloliquefaciens group</taxon>
    </lineage>
</organism>
<proteinExistence type="predicted"/>
<dbReference type="AlphaFoldDB" id="A0A8D9FVL5"/>
<accession>A0A8D9FVL5</accession>
<gene>
    <name evidence="1" type="primary">amyA2</name>
</gene>
<evidence type="ECO:0000313" key="1">
    <source>
        <dbReference type="EMBL" id="CAG7845856.1"/>
    </source>
</evidence>
<dbReference type="NCBIfam" id="NF038161">
    <property type="entry name" value="lant_II_LchA2"/>
    <property type="match status" value="1"/>
</dbReference>
<protein>
    <submittedName>
        <fullName evidence="1">Amyloliquecidin GF610 beta</fullName>
    </submittedName>
</protein>
<dbReference type="EMBL" id="OU374730">
    <property type="protein sequence ID" value="CAG7845856.1"/>
    <property type="molecule type" value="Genomic_DNA"/>
</dbReference>
<sequence>MKGGDIMSNREKAELYRNASKRTELGFVNPVGEVSEDELRNLAGAADVTPHTTPSSLPCGVFVTAAFCPSTKCTSSC</sequence>